<gene>
    <name evidence="9" type="ORF">A8806_11397</name>
</gene>
<dbReference type="InterPro" id="IPR011006">
    <property type="entry name" value="CheY-like_superfamily"/>
</dbReference>
<feature type="domain" description="HTH araC/xylS-type" evidence="7">
    <location>
        <begin position="385"/>
        <end position="483"/>
    </location>
</feature>
<dbReference type="InterPro" id="IPR018060">
    <property type="entry name" value="HTH_AraC"/>
</dbReference>
<keyword evidence="4" id="KW-0804">Transcription</keyword>
<evidence type="ECO:0000256" key="6">
    <source>
        <dbReference type="PROSITE-ProRule" id="PRU00169"/>
    </source>
</evidence>
<feature type="domain" description="Response regulatory" evidence="8">
    <location>
        <begin position="2"/>
        <end position="119"/>
    </location>
</feature>
<evidence type="ECO:0000256" key="5">
    <source>
        <dbReference type="ARBA" id="ARBA00024867"/>
    </source>
</evidence>
<evidence type="ECO:0000256" key="2">
    <source>
        <dbReference type="ARBA" id="ARBA00023015"/>
    </source>
</evidence>
<comment type="function">
    <text evidence="5">May play the central regulatory role in sporulation. It may be an element of the effector pathway responsible for the activation of sporulation genes in response to nutritional stress. Spo0A may act in concert with spo0H (a sigma factor) to control the expression of some genes that are critical to the sporulation process.</text>
</comment>
<dbReference type="Gene3D" id="3.40.50.2300">
    <property type="match status" value="1"/>
</dbReference>
<dbReference type="AlphaFoldDB" id="A0A2Y9BJ87"/>
<dbReference type="Pfam" id="PF00072">
    <property type="entry name" value="Response_reg"/>
    <property type="match status" value="1"/>
</dbReference>
<keyword evidence="6" id="KW-0597">Phosphoprotein</keyword>
<dbReference type="InterPro" id="IPR009057">
    <property type="entry name" value="Homeodomain-like_sf"/>
</dbReference>
<dbReference type="CDD" id="cd17536">
    <property type="entry name" value="REC_YesN-like"/>
    <property type="match status" value="1"/>
</dbReference>
<dbReference type="PRINTS" id="PR00032">
    <property type="entry name" value="HTHARAC"/>
</dbReference>
<keyword evidence="10" id="KW-1185">Reference proteome</keyword>
<dbReference type="SMART" id="SM00448">
    <property type="entry name" value="REC"/>
    <property type="match status" value="1"/>
</dbReference>
<evidence type="ECO:0000313" key="9">
    <source>
        <dbReference type="EMBL" id="PWJ23664.1"/>
    </source>
</evidence>
<evidence type="ECO:0000256" key="4">
    <source>
        <dbReference type="ARBA" id="ARBA00023163"/>
    </source>
</evidence>
<dbReference type="GO" id="GO:0043565">
    <property type="term" value="F:sequence-specific DNA binding"/>
    <property type="evidence" value="ECO:0007669"/>
    <property type="project" value="InterPro"/>
</dbReference>
<evidence type="ECO:0000256" key="3">
    <source>
        <dbReference type="ARBA" id="ARBA00023125"/>
    </source>
</evidence>
<dbReference type="PROSITE" id="PS01124">
    <property type="entry name" value="HTH_ARAC_FAMILY_2"/>
    <property type="match status" value="1"/>
</dbReference>
<dbReference type="EMBL" id="QGDL01000013">
    <property type="protein sequence ID" value="PWJ23664.1"/>
    <property type="molecule type" value="Genomic_DNA"/>
</dbReference>
<sequence>MRILIVDDELPIREWLKMSISALEGNTNEVCTAPNGKDAWELFSKEPFDMVVTDIKMPKMGGLELLQKIKNSCGETYVVMLTSYSEFEYAREAIKYQANEYVLKNEITAEVLGQIMENYHESKKSRKEVEKPQYIKDLLTTPHLAETFPVKKKEGEHIFAAAFAEKESDKAVFESFLNAFVLRIEPCFYEKDISVWVCSYKNSYSTGACFGEAMAFCKDLALLKETGVGFSGFTEEIPEACQRARMALNLGFYENRQGVFLYKEEDQEAGLQKIKGIRKNVISMIRKDRQEEAKGYIADLYKELTKAQVLDLDQVRGCFTDMVDAYKVSKMEFAGRGLEELCRKTRDGIEGAGSLEQLRKEMDTFLRELKGTMVVGEKAYSEYVKSAIAYTVDNYAFIESLTEVADYVNINADYFCRLFKAETGSTYNSYLTNCRIQKAVELLTNTDLKVYEVAEKVGYSNLSYFSRVFKKVMGVNPFFYQKKR</sequence>
<name>A0A2Y9BJ87_9FIRM</name>
<keyword evidence="2" id="KW-0805">Transcription regulation</keyword>
<feature type="modified residue" description="4-aspartylphosphate" evidence="6">
    <location>
        <position position="54"/>
    </location>
</feature>
<dbReference type="InterPro" id="IPR018062">
    <property type="entry name" value="HTH_AraC-typ_CS"/>
</dbReference>
<keyword evidence="3" id="KW-0238">DNA-binding</keyword>
<dbReference type="PROSITE" id="PS50110">
    <property type="entry name" value="RESPONSE_REGULATORY"/>
    <property type="match status" value="1"/>
</dbReference>
<evidence type="ECO:0000313" key="10">
    <source>
        <dbReference type="Proteomes" id="UP000245845"/>
    </source>
</evidence>
<evidence type="ECO:0000259" key="8">
    <source>
        <dbReference type="PROSITE" id="PS50110"/>
    </source>
</evidence>
<protein>
    <recommendedName>
        <fullName evidence="1">Stage 0 sporulation protein A homolog</fullName>
    </recommendedName>
</protein>
<comment type="caution">
    <text evidence="9">The sequence shown here is derived from an EMBL/GenBank/DDBJ whole genome shotgun (WGS) entry which is preliminary data.</text>
</comment>
<dbReference type="RefSeq" id="WP_181368800.1">
    <property type="nucleotide sequence ID" value="NZ_BAAACK010000005.1"/>
</dbReference>
<dbReference type="GO" id="GO:0003700">
    <property type="term" value="F:DNA-binding transcription factor activity"/>
    <property type="evidence" value="ECO:0007669"/>
    <property type="project" value="InterPro"/>
</dbReference>
<dbReference type="SMART" id="SM00342">
    <property type="entry name" value="HTH_ARAC"/>
    <property type="match status" value="1"/>
</dbReference>
<reference evidence="9 10" key="1">
    <citation type="submission" date="2018-05" db="EMBL/GenBank/DDBJ databases">
        <title>The Hungate 1000. A catalogue of reference genomes from the rumen microbiome.</title>
        <authorList>
            <person name="Kelly W."/>
        </authorList>
    </citation>
    <scope>NUCLEOTIDE SEQUENCE [LARGE SCALE GENOMIC DNA]</scope>
    <source>
        <strain evidence="9 10">NLAE-zl-C242</strain>
    </source>
</reference>
<evidence type="ECO:0000256" key="1">
    <source>
        <dbReference type="ARBA" id="ARBA00018672"/>
    </source>
</evidence>
<organism evidence="9 10">
    <name type="scientific">Faecalicatena orotica</name>
    <dbReference type="NCBI Taxonomy" id="1544"/>
    <lineage>
        <taxon>Bacteria</taxon>
        <taxon>Bacillati</taxon>
        <taxon>Bacillota</taxon>
        <taxon>Clostridia</taxon>
        <taxon>Lachnospirales</taxon>
        <taxon>Lachnospiraceae</taxon>
        <taxon>Faecalicatena</taxon>
    </lineage>
</organism>
<dbReference type="Gene3D" id="1.10.10.60">
    <property type="entry name" value="Homeodomain-like"/>
    <property type="match status" value="2"/>
</dbReference>
<proteinExistence type="predicted"/>
<dbReference type="Pfam" id="PF12833">
    <property type="entry name" value="HTH_18"/>
    <property type="match status" value="1"/>
</dbReference>
<dbReference type="PANTHER" id="PTHR43280">
    <property type="entry name" value="ARAC-FAMILY TRANSCRIPTIONAL REGULATOR"/>
    <property type="match status" value="1"/>
</dbReference>
<dbReference type="SUPFAM" id="SSF52172">
    <property type="entry name" value="CheY-like"/>
    <property type="match status" value="1"/>
</dbReference>
<dbReference type="Proteomes" id="UP000245845">
    <property type="component" value="Unassembled WGS sequence"/>
</dbReference>
<evidence type="ECO:0000259" key="7">
    <source>
        <dbReference type="PROSITE" id="PS01124"/>
    </source>
</evidence>
<dbReference type="GO" id="GO:0000160">
    <property type="term" value="P:phosphorelay signal transduction system"/>
    <property type="evidence" value="ECO:0007669"/>
    <property type="project" value="InterPro"/>
</dbReference>
<dbReference type="InterPro" id="IPR001789">
    <property type="entry name" value="Sig_transdc_resp-reg_receiver"/>
</dbReference>
<dbReference type="PROSITE" id="PS00041">
    <property type="entry name" value="HTH_ARAC_FAMILY_1"/>
    <property type="match status" value="1"/>
</dbReference>
<dbReference type="PANTHER" id="PTHR43280:SF28">
    <property type="entry name" value="HTH-TYPE TRANSCRIPTIONAL ACTIVATOR RHAS"/>
    <property type="match status" value="1"/>
</dbReference>
<dbReference type="SUPFAM" id="SSF46689">
    <property type="entry name" value="Homeodomain-like"/>
    <property type="match status" value="1"/>
</dbReference>
<dbReference type="InterPro" id="IPR020449">
    <property type="entry name" value="Tscrpt_reg_AraC-type_HTH"/>
</dbReference>
<accession>A0A2Y9BJ87</accession>